<dbReference type="Proteomes" id="UP001482620">
    <property type="component" value="Unassembled WGS sequence"/>
</dbReference>
<name>A0ABV0STQ4_9TELE</name>
<sequence>MCIQGFSIKICSSECEEPQTRPPGPRTDTEEIRDTDFTFLLKTIRFVSIVFHIIIARSTQPDNESKGKDKKLLFAYTRYRNCATQADWQFGCSVQERWPASFITRKVTLSASNRATIWETAHFRAAVDPTREREPGGCVRLG</sequence>
<dbReference type="EMBL" id="JAHRIQ010009077">
    <property type="protein sequence ID" value="MEQ2223580.1"/>
    <property type="molecule type" value="Genomic_DNA"/>
</dbReference>
<comment type="caution">
    <text evidence="1">The sequence shown here is derived from an EMBL/GenBank/DDBJ whole genome shotgun (WGS) entry which is preliminary data.</text>
</comment>
<accession>A0ABV0STQ4</accession>
<keyword evidence="2" id="KW-1185">Reference proteome</keyword>
<evidence type="ECO:0000313" key="2">
    <source>
        <dbReference type="Proteomes" id="UP001482620"/>
    </source>
</evidence>
<gene>
    <name evidence="1" type="ORF">ILYODFUR_038115</name>
</gene>
<proteinExistence type="predicted"/>
<reference evidence="1 2" key="1">
    <citation type="submission" date="2021-06" db="EMBL/GenBank/DDBJ databases">
        <authorList>
            <person name="Palmer J.M."/>
        </authorList>
    </citation>
    <scope>NUCLEOTIDE SEQUENCE [LARGE SCALE GENOMIC DNA]</scope>
    <source>
        <strain evidence="2">if_2019</strain>
        <tissue evidence="1">Muscle</tissue>
    </source>
</reference>
<evidence type="ECO:0000313" key="1">
    <source>
        <dbReference type="EMBL" id="MEQ2223580.1"/>
    </source>
</evidence>
<organism evidence="1 2">
    <name type="scientific">Ilyodon furcidens</name>
    <name type="common">goldbreast splitfin</name>
    <dbReference type="NCBI Taxonomy" id="33524"/>
    <lineage>
        <taxon>Eukaryota</taxon>
        <taxon>Metazoa</taxon>
        <taxon>Chordata</taxon>
        <taxon>Craniata</taxon>
        <taxon>Vertebrata</taxon>
        <taxon>Euteleostomi</taxon>
        <taxon>Actinopterygii</taxon>
        <taxon>Neopterygii</taxon>
        <taxon>Teleostei</taxon>
        <taxon>Neoteleostei</taxon>
        <taxon>Acanthomorphata</taxon>
        <taxon>Ovalentaria</taxon>
        <taxon>Atherinomorphae</taxon>
        <taxon>Cyprinodontiformes</taxon>
        <taxon>Goodeidae</taxon>
        <taxon>Ilyodon</taxon>
    </lineage>
</organism>
<protein>
    <submittedName>
        <fullName evidence="1">Uncharacterized protein</fullName>
    </submittedName>
</protein>